<dbReference type="EMBL" id="JBHTMY010000003">
    <property type="protein sequence ID" value="MFD1315448.1"/>
    <property type="molecule type" value="Genomic_DNA"/>
</dbReference>
<dbReference type="PANTHER" id="PTHR43283:SF3">
    <property type="entry name" value="BETA-LACTAMASE FAMILY PROTEIN (AFU_ORTHOLOGUE AFUA_5G07500)"/>
    <property type="match status" value="1"/>
</dbReference>
<evidence type="ECO:0000313" key="3">
    <source>
        <dbReference type="Proteomes" id="UP001597201"/>
    </source>
</evidence>
<protein>
    <submittedName>
        <fullName evidence="2">Serine hydrolase domain-containing protein</fullName>
        <ecNumber evidence="2">3.-.-.-</ecNumber>
    </submittedName>
</protein>
<dbReference type="InterPro" id="IPR001466">
    <property type="entry name" value="Beta-lactam-related"/>
</dbReference>
<evidence type="ECO:0000259" key="1">
    <source>
        <dbReference type="Pfam" id="PF00144"/>
    </source>
</evidence>
<keyword evidence="2" id="KW-0378">Hydrolase</keyword>
<proteinExistence type="predicted"/>
<reference evidence="3" key="1">
    <citation type="journal article" date="2019" name="Int. J. Syst. Evol. Microbiol.">
        <title>The Global Catalogue of Microorganisms (GCM) 10K type strain sequencing project: providing services to taxonomists for standard genome sequencing and annotation.</title>
        <authorList>
            <consortium name="The Broad Institute Genomics Platform"/>
            <consortium name="The Broad Institute Genome Sequencing Center for Infectious Disease"/>
            <person name="Wu L."/>
            <person name="Ma J."/>
        </authorList>
    </citation>
    <scope>NUCLEOTIDE SEQUENCE [LARGE SCALE GENOMIC DNA]</scope>
    <source>
        <strain evidence="3">CCUG 61485</strain>
    </source>
</reference>
<name>A0ABW3Y4H9_9FLAO</name>
<gene>
    <name evidence="2" type="ORF">ACFQ39_07450</name>
</gene>
<feature type="domain" description="Beta-lactamase-related" evidence="1">
    <location>
        <begin position="37"/>
        <end position="398"/>
    </location>
</feature>
<dbReference type="SUPFAM" id="SSF56601">
    <property type="entry name" value="beta-lactamase/transpeptidase-like"/>
    <property type="match status" value="1"/>
</dbReference>
<sequence>MKKIIIVCLFALIACHKSDVKEDGKKVSVQEVLDSNLKKVFEKNELMGMSVVLIKNGNPVFKGNYGVANDELELPVTDKTVFRIASISKTFTAIAVMQLFEQGKLDLDKDMSDYLGWELRHPKYPEKIITARHLLSHTSGIRDGEGSSNFSRNMFTDNVQIAELFQPNGKYYTEDMFAPEAPGTYFSYTNCTWGILATVVEKLSGQRFDVYCRENIFKAMGLEADFNPAELRSYDQLAALYRFENNQWTVQADDYGGQKPLERVPSNYTLGNNGLLFGPQGSLRCAAEDLIKTTQMFFNDGIINNNPILKKETVNLMLSDQWTYNGSNGDTWEDFFLSYGFGIHRTLDQTKADVIFPGIKMTGHPGIAYGLLSDMYFDKATKTGVIFITNGSKNNFQYGQNSTFYQVEEDVFEAIYPLLNSF</sequence>
<dbReference type="EC" id="3.-.-.-" evidence="2"/>
<dbReference type="PROSITE" id="PS51257">
    <property type="entry name" value="PROKAR_LIPOPROTEIN"/>
    <property type="match status" value="1"/>
</dbReference>
<dbReference type="RefSeq" id="WP_377177641.1">
    <property type="nucleotide sequence ID" value="NZ_JBHTMY010000003.1"/>
</dbReference>
<organism evidence="2 3">
    <name type="scientific">Namhaeicola litoreus</name>
    <dbReference type="NCBI Taxonomy" id="1052145"/>
    <lineage>
        <taxon>Bacteria</taxon>
        <taxon>Pseudomonadati</taxon>
        <taxon>Bacteroidota</taxon>
        <taxon>Flavobacteriia</taxon>
        <taxon>Flavobacteriales</taxon>
        <taxon>Flavobacteriaceae</taxon>
        <taxon>Namhaeicola</taxon>
    </lineage>
</organism>
<keyword evidence="3" id="KW-1185">Reference proteome</keyword>
<dbReference type="Pfam" id="PF00144">
    <property type="entry name" value="Beta-lactamase"/>
    <property type="match status" value="1"/>
</dbReference>
<dbReference type="PANTHER" id="PTHR43283">
    <property type="entry name" value="BETA-LACTAMASE-RELATED"/>
    <property type="match status" value="1"/>
</dbReference>
<dbReference type="InterPro" id="IPR050789">
    <property type="entry name" value="Diverse_Enzym_Activities"/>
</dbReference>
<comment type="caution">
    <text evidence="2">The sequence shown here is derived from an EMBL/GenBank/DDBJ whole genome shotgun (WGS) entry which is preliminary data.</text>
</comment>
<accession>A0ABW3Y4H9</accession>
<dbReference type="GO" id="GO:0016787">
    <property type="term" value="F:hydrolase activity"/>
    <property type="evidence" value="ECO:0007669"/>
    <property type="project" value="UniProtKB-KW"/>
</dbReference>
<dbReference type="InterPro" id="IPR012338">
    <property type="entry name" value="Beta-lactam/transpept-like"/>
</dbReference>
<dbReference type="Proteomes" id="UP001597201">
    <property type="component" value="Unassembled WGS sequence"/>
</dbReference>
<dbReference type="Gene3D" id="3.40.710.10">
    <property type="entry name" value="DD-peptidase/beta-lactamase superfamily"/>
    <property type="match status" value="1"/>
</dbReference>
<evidence type="ECO:0000313" key="2">
    <source>
        <dbReference type="EMBL" id="MFD1315448.1"/>
    </source>
</evidence>